<dbReference type="Proteomes" id="UP000436483">
    <property type="component" value="Unassembled WGS sequence"/>
</dbReference>
<dbReference type="SUPFAM" id="SSF51126">
    <property type="entry name" value="Pectin lyase-like"/>
    <property type="match status" value="1"/>
</dbReference>
<accession>A0A7X3MWQ8</accession>
<evidence type="ECO:0000313" key="1">
    <source>
        <dbReference type="EMBL" id="MXQ14637.1"/>
    </source>
</evidence>
<reference evidence="1 2" key="1">
    <citation type="submission" date="2019-12" db="EMBL/GenBank/DDBJ databases">
        <authorList>
            <person name="Yuan C.-G."/>
        </authorList>
    </citation>
    <scope>NUCLEOTIDE SEQUENCE [LARGE SCALE GENOMIC DNA]</scope>
    <source>
        <strain evidence="1 2">KCTC 23863</strain>
    </source>
</reference>
<dbReference type="EMBL" id="WURB01000041">
    <property type="protein sequence ID" value="MXQ14637.1"/>
    <property type="molecule type" value="Genomic_DNA"/>
</dbReference>
<dbReference type="InterPro" id="IPR011050">
    <property type="entry name" value="Pectin_lyase_fold/virulence"/>
</dbReference>
<dbReference type="Gene3D" id="2.160.20.10">
    <property type="entry name" value="Single-stranded right-handed beta-helix, Pectin lyase-like"/>
    <property type="match status" value="1"/>
</dbReference>
<evidence type="ECO:0000313" key="2">
    <source>
        <dbReference type="Proteomes" id="UP000436483"/>
    </source>
</evidence>
<evidence type="ECO:0008006" key="3">
    <source>
        <dbReference type="Google" id="ProtNLM"/>
    </source>
</evidence>
<keyword evidence="2" id="KW-1185">Reference proteome</keyword>
<comment type="caution">
    <text evidence="1">The sequence shown here is derived from an EMBL/GenBank/DDBJ whole genome shotgun (WGS) entry which is preliminary data.</text>
</comment>
<protein>
    <recommendedName>
        <fullName evidence="3">Right handed beta helix domain-containing protein</fullName>
    </recommendedName>
</protein>
<organism evidence="1 2">
    <name type="scientific">Microvirga makkahensis</name>
    <dbReference type="NCBI Taxonomy" id="1128670"/>
    <lineage>
        <taxon>Bacteria</taxon>
        <taxon>Pseudomonadati</taxon>
        <taxon>Pseudomonadota</taxon>
        <taxon>Alphaproteobacteria</taxon>
        <taxon>Hyphomicrobiales</taxon>
        <taxon>Methylobacteriaceae</taxon>
        <taxon>Microvirga</taxon>
    </lineage>
</organism>
<dbReference type="AlphaFoldDB" id="A0A7X3MWQ8"/>
<gene>
    <name evidence="1" type="ORF">GR328_24950</name>
</gene>
<proteinExistence type="predicted"/>
<reference evidence="1 2" key="2">
    <citation type="submission" date="2020-01" db="EMBL/GenBank/DDBJ databases">
        <title>Microvirga sp. nov., an arsenate reduction bacterium isolated from Tibet hotspring sediments.</title>
        <authorList>
            <person name="Xian W.-D."/>
            <person name="Li W.-J."/>
        </authorList>
    </citation>
    <scope>NUCLEOTIDE SEQUENCE [LARGE SCALE GENOMIC DNA]</scope>
    <source>
        <strain evidence="1 2">KCTC 23863</strain>
    </source>
</reference>
<dbReference type="RefSeq" id="WP_160888357.1">
    <property type="nucleotide sequence ID" value="NZ_WURB01000041.1"/>
</dbReference>
<sequence>MAKSNHGSAVSAFVHAQQEARVEGGPRGIGPFVSEFARNKTQPEPEPDFTDGVITVVKDEEGGVTLSFATFAEALAYSDDGDTLQVGAGVYNEVIDLDESVTILGEEGAILDGSGFVTEIDTTSTIELFDGFSGGSISGLTVKAVQDGNAVVTITGEAVTDVTLEGNTFDAGDNTTGPLVYLNPDADSFVFESNVFAGTALTGSPLLGIEANNVQVLNNTFGEVAGTYPKVEIFPGSDGLTSDVELAGNIGLGDGSVLYGLYV</sequence>
<dbReference type="InterPro" id="IPR012334">
    <property type="entry name" value="Pectin_lyas_fold"/>
</dbReference>
<name>A0A7X3MWQ8_9HYPH</name>